<reference evidence="2" key="1">
    <citation type="journal article" date="2019" name="Sci. Rep.">
        <title>Draft genome of Tanacetum cinerariifolium, the natural source of mosquito coil.</title>
        <authorList>
            <person name="Yamashiro T."/>
            <person name="Shiraishi A."/>
            <person name="Satake H."/>
            <person name="Nakayama K."/>
        </authorList>
    </citation>
    <scope>NUCLEOTIDE SEQUENCE</scope>
</reference>
<comment type="caution">
    <text evidence="2">The sequence shown here is derived from an EMBL/GenBank/DDBJ whole genome shotgun (WGS) entry which is preliminary data.</text>
</comment>
<protein>
    <submittedName>
        <fullName evidence="2">Uncharacterized protein</fullName>
    </submittedName>
</protein>
<evidence type="ECO:0000256" key="1">
    <source>
        <dbReference type="SAM" id="MobiDB-lite"/>
    </source>
</evidence>
<feature type="compositionally biased region" description="Pro residues" evidence="1">
    <location>
        <begin position="10"/>
        <end position="19"/>
    </location>
</feature>
<feature type="compositionally biased region" description="Basic and acidic residues" evidence="1">
    <location>
        <begin position="36"/>
        <end position="45"/>
    </location>
</feature>
<name>A0A6L2KDJ4_TANCI</name>
<sequence>SFSHHSPPLLSTPPPPLHSPRPFSTFPSNKEPTGSYKKENGKTEKLPVGSLLLGKVEEGRGECSGGGGVDRSGGEWWENDWREKRFWLATVLVLNRRRDEYCWEFGDFTQLVPGVSRD</sequence>
<gene>
    <name evidence="2" type="ORF">Tci_019394</name>
</gene>
<evidence type="ECO:0000313" key="2">
    <source>
        <dbReference type="EMBL" id="GEU47416.1"/>
    </source>
</evidence>
<proteinExistence type="predicted"/>
<organism evidence="2">
    <name type="scientific">Tanacetum cinerariifolium</name>
    <name type="common">Dalmatian daisy</name>
    <name type="synonym">Chrysanthemum cinerariifolium</name>
    <dbReference type="NCBI Taxonomy" id="118510"/>
    <lineage>
        <taxon>Eukaryota</taxon>
        <taxon>Viridiplantae</taxon>
        <taxon>Streptophyta</taxon>
        <taxon>Embryophyta</taxon>
        <taxon>Tracheophyta</taxon>
        <taxon>Spermatophyta</taxon>
        <taxon>Magnoliopsida</taxon>
        <taxon>eudicotyledons</taxon>
        <taxon>Gunneridae</taxon>
        <taxon>Pentapetalae</taxon>
        <taxon>asterids</taxon>
        <taxon>campanulids</taxon>
        <taxon>Asterales</taxon>
        <taxon>Asteraceae</taxon>
        <taxon>Asteroideae</taxon>
        <taxon>Anthemideae</taxon>
        <taxon>Anthemidinae</taxon>
        <taxon>Tanacetum</taxon>
    </lineage>
</organism>
<feature type="non-terminal residue" evidence="2">
    <location>
        <position position="1"/>
    </location>
</feature>
<accession>A0A6L2KDJ4</accession>
<feature type="region of interest" description="Disordered" evidence="1">
    <location>
        <begin position="1"/>
        <end position="50"/>
    </location>
</feature>
<dbReference type="EMBL" id="BKCJ010002269">
    <property type="protein sequence ID" value="GEU47416.1"/>
    <property type="molecule type" value="Genomic_DNA"/>
</dbReference>
<dbReference type="AlphaFoldDB" id="A0A6L2KDJ4"/>